<keyword evidence="14" id="KW-0961">Cell wall biogenesis/degradation</keyword>
<dbReference type="InterPro" id="IPR003824">
    <property type="entry name" value="UppP"/>
</dbReference>
<evidence type="ECO:0000256" key="11">
    <source>
        <dbReference type="ARBA" id="ARBA00032707"/>
    </source>
</evidence>
<name>A0A937M2W0_9GAMM</name>
<dbReference type="EC" id="3.6.1.27" evidence="3 14"/>
<organism evidence="15 16">
    <name type="scientific">SAR86 cluster bacterium</name>
    <dbReference type="NCBI Taxonomy" id="2030880"/>
    <lineage>
        <taxon>Bacteria</taxon>
        <taxon>Pseudomonadati</taxon>
        <taxon>Pseudomonadota</taxon>
        <taxon>Gammaproteobacteria</taxon>
        <taxon>SAR86 cluster</taxon>
    </lineage>
</organism>
<comment type="catalytic activity">
    <reaction evidence="13 14">
        <text>di-trans,octa-cis-undecaprenyl diphosphate + H2O = di-trans,octa-cis-undecaprenyl phosphate + phosphate + H(+)</text>
        <dbReference type="Rhea" id="RHEA:28094"/>
        <dbReference type="ChEBI" id="CHEBI:15377"/>
        <dbReference type="ChEBI" id="CHEBI:15378"/>
        <dbReference type="ChEBI" id="CHEBI:43474"/>
        <dbReference type="ChEBI" id="CHEBI:58405"/>
        <dbReference type="ChEBI" id="CHEBI:60392"/>
        <dbReference type="EC" id="3.6.1.27"/>
    </reaction>
</comment>
<comment type="similarity">
    <text evidence="2 14">Belongs to the UppP family.</text>
</comment>
<evidence type="ECO:0000256" key="9">
    <source>
        <dbReference type="ARBA" id="ARBA00023136"/>
    </source>
</evidence>
<evidence type="ECO:0000256" key="13">
    <source>
        <dbReference type="ARBA" id="ARBA00047594"/>
    </source>
</evidence>
<reference evidence="15" key="1">
    <citation type="submission" date="2020-10" db="EMBL/GenBank/DDBJ databases">
        <title>Microbiome of the Black Sea water column analyzed by genome centric metagenomics.</title>
        <authorList>
            <person name="Cabello-Yeves P.J."/>
            <person name="Callieri C."/>
            <person name="Picazo A."/>
            <person name="Mehrshad M."/>
            <person name="Haro-Moreno J.M."/>
            <person name="Roda-Garcia J."/>
            <person name="Dzembekova N."/>
            <person name="Slabakova V."/>
            <person name="Slabakova N."/>
            <person name="Moncheva S."/>
            <person name="Rodriguez-Valera F."/>
        </authorList>
    </citation>
    <scope>NUCLEOTIDE SEQUENCE</scope>
    <source>
        <strain evidence="15">BS30m-G43</strain>
    </source>
</reference>
<evidence type="ECO:0000256" key="1">
    <source>
        <dbReference type="ARBA" id="ARBA00004651"/>
    </source>
</evidence>
<dbReference type="GO" id="GO:0050380">
    <property type="term" value="F:undecaprenyl-diphosphatase activity"/>
    <property type="evidence" value="ECO:0007669"/>
    <property type="project" value="UniProtKB-UniRule"/>
</dbReference>
<protein>
    <recommendedName>
        <fullName evidence="4 14">Undecaprenyl-diphosphatase</fullName>
        <ecNumber evidence="3 14">3.6.1.27</ecNumber>
    </recommendedName>
    <alternativeName>
        <fullName evidence="12 14">Bacitracin resistance protein</fullName>
    </alternativeName>
    <alternativeName>
        <fullName evidence="11 14">Undecaprenyl pyrophosphate phosphatase</fullName>
    </alternativeName>
</protein>
<keyword evidence="14" id="KW-0133">Cell shape</keyword>
<evidence type="ECO:0000256" key="4">
    <source>
        <dbReference type="ARBA" id="ARBA00021581"/>
    </source>
</evidence>
<keyword evidence="5 14" id="KW-1003">Cell membrane</keyword>
<dbReference type="PANTHER" id="PTHR30622">
    <property type="entry name" value="UNDECAPRENYL-DIPHOSPHATASE"/>
    <property type="match status" value="1"/>
</dbReference>
<dbReference type="Proteomes" id="UP000705230">
    <property type="component" value="Unassembled WGS sequence"/>
</dbReference>
<feature type="transmembrane region" description="Helical" evidence="14">
    <location>
        <begin position="184"/>
        <end position="205"/>
    </location>
</feature>
<keyword evidence="6 14" id="KW-0812">Transmembrane</keyword>
<evidence type="ECO:0000256" key="12">
    <source>
        <dbReference type="ARBA" id="ARBA00032932"/>
    </source>
</evidence>
<feature type="transmembrane region" description="Helical" evidence="14">
    <location>
        <begin position="113"/>
        <end position="132"/>
    </location>
</feature>
<dbReference type="GO" id="GO:0008360">
    <property type="term" value="P:regulation of cell shape"/>
    <property type="evidence" value="ECO:0007669"/>
    <property type="project" value="UniProtKB-KW"/>
</dbReference>
<keyword evidence="9 14" id="KW-0472">Membrane</keyword>
<keyword evidence="10 14" id="KW-0046">Antibiotic resistance</keyword>
<dbReference type="Pfam" id="PF02673">
    <property type="entry name" value="BacA"/>
    <property type="match status" value="1"/>
</dbReference>
<evidence type="ECO:0000256" key="14">
    <source>
        <dbReference type="HAMAP-Rule" id="MF_01006"/>
    </source>
</evidence>
<evidence type="ECO:0000256" key="6">
    <source>
        <dbReference type="ARBA" id="ARBA00022692"/>
    </source>
</evidence>
<dbReference type="AlphaFoldDB" id="A0A937M2W0"/>
<feature type="transmembrane region" description="Helical" evidence="14">
    <location>
        <begin position="244"/>
        <end position="263"/>
    </location>
</feature>
<evidence type="ECO:0000256" key="2">
    <source>
        <dbReference type="ARBA" id="ARBA00010621"/>
    </source>
</evidence>
<keyword evidence="14" id="KW-0573">Peptidoglycan synthesis</keyword>
<feature type="transmembrane region" description="Helical" evidence="14">
    <location>
        <begin position="42"/>
        <end position="64"/>
    </location>
</feature>
<dbReference type="GO" id="GO:0046677">
    <property type="term" value="P:response to antibiotic"/>
    <property type="evidence" value="ECO:0007669"/>
    <property type="project" value="UniProtKB-UniRule"/>
</dbReference>
<sequence length="264" mass="29130">MNDIFLSIALALIQGLTEFLPVSSSAHLLFPSLLFGTNDLGLSFDIATHGGTLLAVLVYFRVDLKKMLLSINPLFNNYDTQSRQLFTHLIIATVPIIIFGLIGSDFIANRNFGITYIAWANLIFAAILFLAYRYSSQSKTILQLSIFAVFFIGLFQVFALIPGASRSGTAMTAALLIGLNLKEASRFAFLLSIPTILGALIFLLIDSFNSFEAINILSLLIGFSVSAIFAFYTIKFFLAFIDKIGMYPFVIYRLLLGFGLLLIV</sequence>
<dbReference type="PANTHER" id="PTHR30622:SF4">
    <property type="entry name" value="UNDECAPRENYL-DIPHOSPHATASE"/>
    <property type="match status" value="1"/>
</dbReference>
<evidence type="ECO:0000313" key="15">
    <source>
        <dbReference type="EMBL" id="MBL6903662.1"/>
    </source>
</evidence>
<dbReference type="GO" id="GO:0009252">
    <property type="term" value="P:peptidoglycan biosynthetic process"/>
    <property type="evidence" value="ECO:0007669"/>
    <property type="project" value="UniProtKB-KW"/>
</dbReference>
<evidence type="ECO:0000313" key="16">
    <source>
        <dbReference type="Proteomes" id="UP000705230"/>
    </source>
</evidence>
<comment type="caution">
    <text evidence="15">The sequence shown here is derived from an EMBL/GenBank/DDBJ whole genome shotgun (WGS) entry which is preliminary data.</text>
</comment>
<dbReference type="GO" id="GO:0071555">
    <property type="term" value="P:cell wall organization"/>
    <property type="evidence" value="ECO:0007669"/>
    <property type="project" value="UniProtKB-KW"/>
</dbReference>
<evidence type="ECO:0000256" key="8">
    <source>
        <dbReference type="ARBA" id="ARBA00022989"/>
    </source>
</evidence>
<keyword evidence="7 14" id="KW-0378">Hydrolase</keyword>
<gene>
    <name evidence="14" type="primary">uppP</name>
    <name evidence="15" type="ORF">ISR29_05610</name>
</gene>
<dbReference type="HAMAP" id="MF_01006">
    <property type="entry name" value="Undec_diphosphatase"/>
    <property type="match status" value="1"/>
</dbReference>
<evidence type="ECO:0000256" key="10">
    <source>
        <dbReference type="ARBA" id="ARBA00023251"/>
    </source>
</evidence>
<accession>A0A937M2W0</accession>
<comment type="subcellular location">
    <subcellularLocation>
        <location evidence="1 14">Cell membrane</location>
        <topology evidence="1 14">Multi-pass membrane protein</topology>
    </subcellularLocation>
</comment>
<feature type="transmembrane region" description="Helical" evidence="14">
    <location>
        <begin position="144"/>
        <end position="164"/>
    </location>
</feature>
<keyword evidence="8 14" id="KW-1133">Transmembrane helix</keyword>
<evidence type="ECO:0000256" key="5">
    <source>
        <dbReference type="ARBA" id="ARBA00022475"/>
    </source>
</evidence>
<dbReference type="GO" id="GO:0005886">
    <property type="term" value="C:plasma membrane"/>
    <property type="evidence" value="ECO:0007669"/>
    <property type="project" value="UniProtKB-SubCell"/>
</dbReference>
<dbReference type="EMBL" id="JADHSG010000009">
    <property type="protein sequence ID" value="MBL6903662.1"/>
    <property type="molecule type" value="Genomic_DNA"/>
</dbReference>
<feature type="transmembrane region" description="Helical" evidence="14">
    <location>
        <begin position="217"/>
        <end position="238"/>
    </location>
</feature>
<feature type="transmembrane region" description="Helical" evidence="14">
    <location>
        <begin position="85"/>
        <end position="107"/>
    </location>
</feature>
<evidence type="ECO:0000256" key="3">
    <source>
        <dbReference type="ARBA" id="ARBA00012374"/>
    </source>
</evidence>
<proteinExistence type="inferred from homology"/>
<comment type="miscellaneous">
    <text evidence="14">Bacitracin is thought to be involved in the inhibition of peptidoglycan synthesis by sequestering undecaprenyl diphosphate, thereby reducing the pool of lipid carrier available.</text>
</comment>
<evidence type="ECO:0000256" key="7">
    <source>
        <dbReference type="ARBA" id="ARBA00022801"/>
    </source>
</evidence>
<comment type="function">
    <text evidence="14">Catalyzes the dephosphorylation of undecaprenyl diphosphate (UPP). Confers resistance to bacitracin.</text>
</comment>